<dbReference type="EMBL" id="BLLK01000055">
    <property type="protein sequence ID" value="GFH56706.1"/>
    <property type="molecule type" value="Genomic_DNA"/>
</dbReference>
<sequence length="127" mass="14935">MNNQNRVHEVDLDYKTYHGELRNGLDYWKGGEITEESPQQIEDGRDLYQELHGDAPDPRFQNYDIAMDFYYEGRQVVREQVRIVCPVQGHRSLPPGYICEFVLDQTRSFVDKCKMDSVLESEMADVR</sequence>
<proteinExistence type="predicted"/>
<protein>
    <submittedName>
        <fullName evidence="1">Uncharacterized protein</fullName>
    </submittedName>
</protein>
<accession>A0AAD3D4P9</accession>
<comment type="caution">
    <text evidence="1">The sequence shown here is derived from an EMBL/GenBank/DDBJ whole genome shotgun (WGS) entry which is preliminary data.</text>
</comment>
<evidence type="ECO:0000313" key="1">
    <source>
        <dbReference type="EMBL" id="GFH56706.1"/>
    </source>
</evidence>
<evidence type="ECO:0000313" key="2">
    <source>
        <dbReference type="Proteomes" id="UP001054902"/>
    </source>
</evidence>
<dbReference type="AlphaFoldDB" id="A0AAD3D4P9"/>
<gene>
    <name evidence="1" type="ORF">CTEN210_13182</name>
</gene>
<reference evidence="1 2" key="1">
    <citation type="journal article" date="2021" name="Sci. Rep.">
        <title>The genome of the diatom Chaetoceros tenuissimus carries an ancient integrated fragment of an extant virus.</title>
        <authorList>
            <person name="Hongo Y."/>
            <person name="Kimura K."/>
            <person name="Takaki Y."/>
            <person name="Yoshida Y."/>
            <person name="Baba S."/>
            <person name="Kobayashi G."/>
            <person name="Nagasaki K."/>
            <person name="Hano T."/>
            <person name="Tomaru Y."/>
        </authorList>
    </citation>
    <scope>NUCLEOTIDE SEQUENCE [LARGE SCALE GENOMIC DNA]</scope>
    <source>
        <strain evidence="1 2">NIES-3715</strain>
    </source>
</reference>
<name>A0AAD3D4P9_9STRA</name>
<dbReference type="Proteomes" id="UP001054902">
    <property type="component" value="Unassembled WGS sequence"/>
</dbReference>
<keyword evidence="2" id="KW-1185">Reference proteome</keyword>
<organism evidence="1 2">
    <name type="scientific">Chaetoceros tenuissimus</name>
    <dbReference type="NCBI Taxonomy" id="426638"/>
    <lineage>
        <taxon>Eukaryota</taxon>
        <taxon>Sar</taxon>
        <taxon>Stramenopiles</taxon>
        <taxon>Ochrophyta</taxon>
        <taxon>Bacillariophyta</taxon>
        <taxon>Coscinodiscophyceae</taxon>
        <taxon>Chaetocerotophycidae</taxon>
        <taxon>Chaetocerotales</taxon>
        <taxon>Chaetocerotaceae</taxon>
        <taxon>Chaetoceros</taxon>
    </lineage>
</organism>